<reference evidence="1" key="1">
    <citation type="submission" date="2010-07" db="EMBL/GenBank/DDBJ databases">
        <title>Complete sequence of Clostridium saccharolyticum WM1.</title>
        <authorList>
            <consortium name="US DOE Joint Genome Institute"/>
            <person name="Lucas S."/>
            <person name="Copeland A."/>
            <person name="Lapidus A."/>
            <person name="Cheng J.-F."/>
            <person name="Bruce D."/>
            <person name="Goodwin L."/>
            <person name="Pitluck S."/>
            <person name="Chertkov O."/>
            <person name="Detter J.C."/>
            <person name="Han C."/>
            <person name="Tapia R."/>
            <person name="Land M."/>
            <person name="Hauser L."/>
            <person name="Chang Y.-J."/>
            <person name="Jeffries C."/>
            <person name="Kyrpides N."/>
            <person name="Ivanova N."/>
            <person name="Mikhailova N."/>
            <person name="Mouttaki H."/>
            <person name="Lin L."/>
            <person name="Zhou J."/>
            <person name="Hemme C.L."/>
            <person name="Woyke T."/>
        </authorList>
    </citation>
    <scope>NUCLEOTIDE SEQUENCE [LARGE SCALE GENOMIC DNA]</scope>
    <source>
        <strain evidence="1">WM1</strain>
    </source>
</reference>
<dbReference type="EMBL" id="CP002109">
    <property type="protein sequence ID" value="ADL04333.1"/>
    <property type="molecule type" value="Genomic_DNA"/>
</dbReference>
<dbReference type="KEGG" id="csh:Closa_1740"/>
<dbReference type="HOGENOM" id="CLU_2011297_0_0_9"/>
<evidence type="ECO:0000313" key="2">
    <source>
        <dbReference type="Proteomes" id="UP000001662"/>
    </source>
</evidence>
<dbReference type="InterPro" id="IPR011006">
    <property type="entry name" value="CheY-like_superfamily"/>
</dbReference>
<dbReference type="Proteomes" id="UP000001662">
    <property type="component" value="Chromosome"/>
</dbReference>
<keyword evidence="2" id="KW-1185">Reference proteome</keyword>
<dbReference type="eggNOG" id="ENOG5032QTF">
    <property type="taxonomic scope" value="Bacteria"/>
</dbReference>
<accession>D9QZ82</accession>
<sequence>MNVALCAAFLEEDVWENRLVTAALPQRIEITECNSAEALLRILELKPFSLLVVVLNGVAGLEAVRHLREKAPDVSLLWISDEDYSLFGYQYRVTCFLQRTVSDAELHEAVAGCLEISEKGKEETAK</sequence>
<dbReference type="OrthoDB" id="2049283at2"/>
<dbReference type="RefSeq" id="WP_013272423.1">
    <property type="nucleotide sequence ID" value="NC_014376.1"/>
</dbReference>
<protein>
    <recommendedName>
        <fullName evidence="3">Response regulatory domain-containing protein</fullName>
    </recommendedName>
</protein>
<dbReference type="SUPFAM" id="SSF52172">
    <property type="entry name" value="CheY-like"/>
    <property type="match status" value="1"/>
</dbReference>
<evidence type="ECO:0008006" key="3">
    <source>
        <dbReference type="Google" id="ProtNLM"/>
    </source>
</evidence>
<gene>
    <name evidence="1" type="ordered locus">Closa_1740</name>
</gene>
<dbReference type="Gene3D" id="3.40.50.2300">
    <property type="match status" value="1"/>
</dbReference>
<dbReference type="STRING" id="610130.Closa_1740"/>
<dbReference type="PaxDb" id="610130-Closa_1740"/>
<proteinExistence type="predicted"/>
<name>D9QZ82_LACSW</name>
<evidence type="ECO:0000313" key="1">
    <source>
        <dbReference type="EMBL" id="ADL04333.1"/>
    </source>
</evidence>
<organism evidence="1 2">
    <name type="scientific">Lacrimispora saccharolytica (strain ATCC 35040 / DSM 2544 / NRCC 2533 / WM1)</name>
    <name type="common">Clostridium saccharolyticum</name>
    <dbReference type="NCBI Taxonomy" id="610130"/>
    <lineage>
        <taxon>Bacteria</taxon>
        <taxon>Bacillati</taxon>
        <taxon>Bacillota</taxon>
        <taxon>Clostridia</taxon>
        <taxon>Lachnospirales</taxon>
        <taxon>Lachnospiraceae</taxon>
        <taxon>Lacrimispora</taxon>
    </lineage>
</organism>
<dbReference type="AlphaFoldDB" id="D9QZ82"/>